<evidence type="ECO:0000313" key="3">
    <source>
        <dbReference type="EMBL" id="KKK63512.1"/>
    </source>
</evidence>
<dbReference type="EMBL" id="LAZR01061475">
    <property type="protein sequence ID" value="KKK63512.1"/>
    <property type="molecule type" value="Genomic_DNA"/>
</dbReference>
<name>A0A0F8X340_9ZZZZ</name>
<sequence length="277" mass="31636">ALIDLTVKERIINWDLTATNLVQSEVKVDQGKDIVIKFTLTDLAEQSGQQAITGATILLRLGSDEPIEIFEGVNGTYTYTYRTGSINTFFAAKVLTGEFTITKEDYISESIPITIVVDMTEIFPGFPMFYFLMIVGSIAAVAGSLMTYRVIQQRKIPTFVKKARSMKKNIKGKKSIPDSLLYPSKEQFIVKKFRDKWGKLGLSIEEILGIKGKVKKEKLPEDKIKKTKLDEKKIKKDKLKQDKLEKKKLEKETKERARLEKKKLEDYEVPKEKGEDE</sequence>
<reference evidence="3" key="1">
    <citation type="journal article" date="2015" name="Nature">
        <title>Complex archaea that bridge the gap between prokaryotes and eukaryotes.</title>
        <authorList>
            <person name="Spang A."/>
            <person name="Saw J.H."/>
            <person name="Jorgensen S.L."/>
            <person name="Zaremba-Niedzwiedzka K."/>
            <person name="Martijn J."/>
            <person name="Lind A.E."/>
            <person name="van Eijk R."/>
            <person name="Schleper C."/>
            <person name="Guy L."/>
            <person name="Ettema T.J."/>
        </authorList>
    </citation>
    <scope>NUCLEOTIDE SEQUENCE</scope>
</reference>
<evidence type="ECO:0000256" key="1">
    <source>
        <dbReference type="SAM" id="Coils"/>
    </source>
</evidence>
<comment type="caution">
    <text evidence="3">The sequence shown here is derived from an EMBL/GenBank/DDBJ whole genome shotgun (WGS) entry which is preliminary data.</text>
</comment>
<organism evidence="3">
    <name type="scientific">marine sediment metagenome</name>
    <dbReference type="NCBI Taxonomy" id="412755"/>
    <lineage>
        <taxon>unclassified sequences</taxon>
        <taxon>metagenomes</taxon>
        <taxon>ecological metagenomes</taxon>
    </lineage>
</organism>
<protein>
    <submittedName>
        <fullName evidence="3">Uncharacterized protein</fullName>
    </submittedName>
</protein>
<keyword evidence="2" id="KW-0812">Transmembrane</keyword>
<dbReference type="AlphaFoldDB" id="A0A0F8X340"/>
<feature type="non-terminal residue" evidence="3">
    <location>
        <position position="1"/>
    </location>
</feature>
<keyword evidence="2" id="KW-0472">Membrane</keyword>
<accession>A0A0F8X340</accession>
<gene>
    <name evidence="3" type="ORF">LCGC14_2993540</name>
</gene>
<evidence type="ECO:0000256" key="2">
    <source>
        <dbReference type="SAM" id="Phobius"/>
    </source>
</evidence>
<feature type="coiled-coil region" evidence="1">
    <location>
        <begin position="229"/>
        <end position="262"/>
    </location>
</feature>
<feature type="transmembrane region" description="Helical" evidence="2">
    <location>
        <begin position="128"/>
        <end position="151"/>
    </location>
</feature>
<keyword evidence="2" id="KW-1133">Transmembrane helix</keyword>
<keyword evidence="1" id="KW-0175">Coiled coil</keyword>
<proteinExistence type="predicted"/>